<dbReference type="Pfam" id="PF26137">
    <property type="entry name" value="Toxin_SdpC"/>
    <property type="match status" value="1"/>
</dbReference>
<dbReference type="RefSeq" id="WP_220251692.1">
    <property type="nucleotide sequence ID" value="NZ_JAICCF010000003.1"/>
</dbReference>
<evidence type="ECO:0000313" key="2">
    <source>
        <dbReference type="Proteomes" id="UP000812961"/>
    </source>
</evidence>
<organism evidence="1 2">
    <name type="scientific">Chitinophaga rhizophila</name>
    <dbReference type="NCBI Taxonomy" id="2866212"/>
    <lineage>
        <taxon>Bacteria</taxon>
        <taxon>Pseudomonadati</taxon>
        <taxon>Bacteroidota</taxon>
        <taxon>Chitinophagia</taxon>
        <taxon>Chitinophagales</taxon>
        <taxon>Chitinophagaceae</taxon>
        <taxon>Chitinophaga</taxon>
    </lineage>
</organism>
<protein>
    <submittedName>
        <fullName evidence="1">Uncharacterized protein</fullName>
    </submittedName>
</protein>
<dbReference type="InterPro" id="IPR023888">
    <property type="entry name" value="SdpC-like"/>
</dbReference>
<name>A0ABS7GFC4_9BACT</name>
<dbReference type="Proteomes" id="UP000812961">
    <property type="component" value="Unassembled WGS sequence"/>
</dbReference>
<sequence length="198" mass="21784">MKLSLTRRPLMVFTIVLACTGIGLAYNHHATAKKITKKDYSGEALFAGILFMKGEVASKIPMCVDMQQILSKHPEIGESDESVTRLMNVLKQEDAHYFEHFKSVITSGDVAAIDQELVAAAKLVETKRNELQLKAISKADTRSEDLGIDLVPTRDFDLGPNGGSVREVVFSTKSNAHTGNQLHREILASQIAENFSLL</sequence>
<reference evidence="1 2" key="1">
    <citation type="submission" date="2021-08" db="EMBL/GenBank/DDBJ databases">
        <title>The genome sequence of Chitinophaga sp. B61.</title>
        <authorList>
            <person name="Zhang X."/>
        </authorList>
    </citation>
    <scope>NUCLEOTIDE SEQUENCE [LARGE SCALE GENOMIC DNA]</scope>
    <source>
        <strain evidence="1 2">B61</strain>
    </source>
</reference>
<proteinExistence type="predicted"/>
<dbReference type="EMBL" id="JAICCF010000003">
    <property type="protein sequence ID" value="MBW8686388.1"/>
    <property type="molecule type" value="Genomic_DNA"/>
</dbReference>
<dbReference type="PROSITE" id="PS51257">
    <property type="entry name" value="PROKAR_LIPOPROTEIN"/>
    <property type="match status" value="1"/>
</dbReference>
<gene>
    <name evidence="1" type="ORF">K1Y79_18755</name>
</gene>
<keyword evidence="2" id="KW-1185">Reference proteome</keyword>
<comment type="caution">
    <text evidence="1">The sequence shown here is derived from an EMBL/GenBank/DDBJ whole genome shotgun (WGS) entry which is preliminary data.</text>
</comment>
<evidence type="ECO:0000313" key="1">
    <source>
        <dbReference type="EMBL" id="MBW8686388.1"/>
    </source>
</evidence>
<accession>A0ABS7GFC4</accession>